<dbReference type="Gene3D" id="3.30.70.270">
    <property type="match status" value="1"/>
</dbReference>
<name>A0A5D4M932_9BACI</name>
<dbReference type="InterPro" id="IPR050469">
    <property type="entry name" value="Diguanylate_Cyclase"/>
</dbReference>
<dbReference type="SUPFAM" id="SSF55781">
    <property type="entry name" value="GAF domain-like"/>
    <property type="match status" value="2"/>
</dbReference>
<dbReference type="SUPFAM" id="SSF55073">
    <property type="entry name" value="Nucleotide cyclase"/>
    <property type="match status" value="1"/>
</dbReference>
<feature type="domain" description="GGDEF" evidence="1">
    <location>
        <begin position="507"/>
        <end position="635"/>
    </location>
</feature>
<dbReference type="InterPro" id="IPR029787">
    <property type="entry name" value="Nucleotide_cyclase"/>
</dbReference>
<dbReference type="GO" id="GO:0052621">
    <property type="term" value="F:diguanylate cyclase activity"/>
    <property type="evidence" value="ECO:0007669"/>
    <property type="project" value="TreeGrafter"/>
</dbReference>
<comment type="caution">
    <text evidence="2">The sequence shown here is derived from an EMBL/GenBank/DDBJ whole genome shotgun (WGS) entry which is preliminary data.</text>
</comment>
<dbReference type="CDD" id="cd01949">
    <property type="entry name" value="GGDEF"/>
    <property type="match status" value="1"/>
</dbReference>
<gene>
    <name evidence="2" type="ORF">FZC84_17260</name>
</gene>
<accession>A0A5D4M932</accession>
<dbReference type="Pfam" id="PF00990">
    <property type="entry name" value="GGDEF"/>
    <property type="match status" value="1"/>
</dbReference>
<dbReference type="InterPro" id="IPR043128">
    <property type="entry name" value="Rev_trsase/Diguanyl_cyclase"/>
</dbReference>
<evidence type="ECO:0000313" key="3">
    <source>
        <dbReference type="Proteomes" id="UP000325182"/>
    </source>
</evidence>
<dbReference type="PROSITE" id="PS50887">
    <property type="entry name" value="GGDEF"/>
    <property type="match status" value="1"/>
</dbReference>
<evidence type="ECO:0000259" key="1">
    <source>
        <dbReference type="PROSITE" id="PS50887"/>
    </source>
</evidence>
<protein>
    <submittedName>
        <fullName evidence="2">Sensor domain-containing diguanylate cyclase</fullName>
    </submittedName>
</protein>
<dbReference type="SMART" id="SM00267">
    <property type="entry name" value="GGDEF"/>
    <property type="match status" value="1"/>
</dbReference>
<organism evidence="2 3">
    <name type="scientific">Rossellomorea vietnamensis</name>
    <dbReference type="NCBI Taxonomy" id="218284"/>
    <lineage>
        <taxon>Bacteria</taxon>
        <taxon>Bacillati</taxon>
        <taxon>Bacillota</taxon>
        <taxon>Bacilli</taxon>
        <taxon>Bacillales</taxon>
        <taxon>Bacillaceae</taxon>
        <taxon>Rossellomorea</taxon>
    </lineage>
</organism>
<dbReference type="PANTHER" id="PTHR45138:SF9">
    <property type="entry name" value="DIGUANYLATE CYCLASE DGCM-RELATED"/>
    <property type="match status" value="1"/>
</dbReference>
<dbReference type="NCBIfam" id="TIGR00254">
    <property type="entry name" value="GGDEF"/>
    <property type="match status" value="1"/>
</dbReference>
<evidence type="ECO:0000313" key="2">
    <source>
        <dbReference type="EMBL" id="TYR97947.1"/>
    </source>
</evidence>
<dbReference type="Gene3D" id="3.30.450.40">
    <property type="match status" value="2"/>
</dbReference>
<reference evidence="2 3" key="1">
    <citation type="submission" date="2019-08" db="EMBL/GenBank/DDBJ databases">
        <title>Bacillus genomes from the desert of Cuatro Cienegas, Coahuila.</title>
        <authorList>
            <person name="Olmedo-Alvarez G."/>
        </authorList>
    </citation>
    <scope>NUCLEOTIDE SEQUENCE [LARGE SCALE GENOMIC DNA]</scope>
    <source>
        <strain evidence="2 3">CH128b_4D</strain>
    </source>
</reference>
<dbReference type="GO" id="GO:0043709">
    <property type="term" value="P:cell adhesion involved in single-species biofilm formation"/>
    <property type="evidence" value="ECO:0007669"/>
    <property type="project" value="TreeGrafter"/>
</dbReference>
<dbReference type="InterPro" id="IPR000160">
    <property type="entry name" value="GGDEF_dom"/>
</dbReference>
<dbReference type="AlphaFoldDB" id="A0A5D4M932"/>
<dbReference type="Proteomes" id="UP000325182">
    <property type="component" value="Unassembled WGS sequence"/>
</dbReference>
<dbReference type="EMBL" id="VTEG01000015">
    <property type="protein sequence ID" value="TYR97947.1"/>
    <property type="molecule type" value="Genomic_DNA"/>
</dbReference>
<proteinExistence type="predicted"/>
<dbReference type="FunFam" id="3.30.70.270:FF:000001">
    <property type="entry name" value="Diguanylate cyclase domain protein"/>
    <property type="match status" value="1"/>
</dbReference>
<dbReference type="PANTHER" id="PTHR45138">
    <property type="entry name" value="REGULATORY COMPONENTS OF SENSORY TRANSDUCTION SYSTEM"/>
    <property type="match status" value="1"/>
</dbReference>
<dbReference type="RefSeq" id="WP_148954660.1">
    <property type="nucleotide sequence ID" value="NZ_VTEG01000015.1"/>
</dbReference>
<dbReference type="GO" id="GO:1902201">
    <property type="term" value="P:negative regulation of bacterial-type flagellum-dependent cell motility"/>
    <property type="evidence" value="ECO:0007669"/>
    <property type="project" value="TreeGrafter"/>
</dbReference>
<dbReference type="InterPro" id="IPR029016">
    <property type="entry name" value="GAF-like_dom_sf"/>
</dbReference>
<dbReference type="GO" id="GO:0005886">
    <property type="term" value="C:plasma membrane"/>
    <property type="evidence" value="ECO:0007669"/>
    <property type="project" value="TreeGrafter"/>
</dbReference>
<sequence>MDKKDCVDTQVIGMDRKDDRFLDNYKAQLFDLVNEEFNEEDGNTGQCLYSWMKMVHDILHAETVLFYQRMECSYQLTEWISLENHPSSVFPDILDGIFKDDKEVFAKGTDRQTDFLSYDYAFRIKDHQHGSFGVLLVSGIRSNEVLSLSRNALEKFTASSSAFLKKMNLFLQIIEDEHRYRELFKVNEAFHSSMDINILLGQIISTLTRVFPDYHFHLLLSNDNDKNHGNLPIKDFDYDSANTAAMEAFVNGTIEIEQHYSEQKLTLYAPLKGKQGVYGVLEVITGLPFKFPENQREFVRLLAYTAGNALENAKLYQQSRRLISDLQLINETSHRLNSNLRMAETLAFLKKQIKRSFQASSIGFVFIDKMGESKVLTESSSYFQSIEGATCINYVKRKIFTDKEAIFIGDLSGKFGKDLSYLSLMAVPMVQNNSIIGFCIVLHEEPYSFSFDMYKLLQSFIHHSTLALTNSMLREKLEELVVTDHLTQLYSRNYLDDEMAKAMKRDEQGALLLLDIDNFKKINDTYGHQIGDEVLIQVAKVLIDESNGTGFAARWGGEELAVYLPDMDLKSGVSMGARLVEQIPKATNPFVTVSCGVSSWKKGQEDHVKDLVKRADASMYYAKNNGKNQVANILY</sequence>